<evidence type="ECO:0000313" key="3">
    <source>
        <dbReference type="Proteomes" id="UP000078561"/>
    </source>
</evidence>
<dbReference type="Proteomes" id="UP000078561">
    <property type="component" value="Unassembled WGS sequence"/>
</dbReference>
<sequence length="350" mass="39302">MATYKYNNNRNLSFGFSSILVYQDPAFIVTAEGDINCVVTGLVGGKTPMTIYCNHPALVSFVLYMKVRKSTRWFVKGEIDVKALLDPGSTKPRAKLTMTCSVFADLSMVEDDIFVGEDPTALKPNDLSKRKKKKQLQQQQQQNALGDDEKATQGKGLASVKHMDPFTNVFIAKVIEAIIFDAQVPPERLQKKAEQEDMVDVMLTDKYQKIKESFTKVESMVYFHFGQYFKCKGDMALFKRIIDESGTIKRAIPQTAAVDSDATSLVSMVDSMALGTDDTESVRSGTFGNKNEYKNSEGDYSSKQQPSSDPEGLLDEYIKKRFPSDFADESNKKCEYEITYIKIKKNVADQ</sequence>
<dbReference type="AlphaFoldDB" id="A0A163KBL6"/>
<evidence type="ECO:0000256" key="1">
    <source>
        <dbReference type="SAM" id="MobiDB-lite"/>
    </source>
</evidence>
<keyword evidence="3" id="KW-1185">Reference proteome</keyword>
<evidence type="ECO:0000313" key="2">
    <source>
        <dbReference type="EMBL" id="SAM09807.1"/>
    </source>
</evidence>
<feature type="region of interest" description="Disordered" evidence="1">
    <location>
        <begin position="277"/>
        <end position="314"/>
    </location>
</feature>
<feature type="region of interest" description="Disordered" evidence="1">
    <location>
        <begin position="124"/>
        <end position="151"/>
    </location>
</feature>
<protein>
    <submittedName>
        <fullName evidence="2">Uncharacterized protein</fullName>
    </submittedName>
</protein>
<dbReference type="EMBL" id="LT555210">
    <property type="protein sequence ID" value="SAM09807.1"/>
    <property type="molecule type" value="Genomic_DNA"/>
</dbReference>
<organism evidence="2">
    <name type="scientific">Absidia glauca</name>
    <name type="common">Pin mould</name>
    <dbReference type="NCBI Taxonomy" id="4829"/>
    <lineage>
        <taxon>Eukaryota</taxon>
        <taxon>Fungi</taxon>
        <taxon>Fungi incertae sedis</taxon>
        <taxon>Mucoromycota</taxon>
        <taxon>Mucoromycotina</taxon>
        <taxon>Mucoromycetes</taxon>
        <taxon>Mucorales</taxon>
        <taxon>Cunninghamellaceae</taxon>
        <taxon>Absidia</taxon>
    </lineage>
</organism>
<gene>
    <name evidence="2" type="primary">ABSGL_15516.1 scaffold 17607</name>
</gene>
<feature type="compositionally biased region" description="Polar residues" evidence="1">
    <location>
        <begin position="298"/>
        <end position="308"/>
    </location>
</feature>
<proteinExistence type="predicted"/>
<dbReference type="InParanoid" id="A0A163KBL6"/>
<reference evidence="2" key="1">
    <citation type="submission" date="2016-04" db="EMBL/GenBank/DDBJ databases">
        <authorList>
            <person name="Evans L.H."/>
            <person name="Alamgir A."/>
            <person name="Owens N."/>
            <person name="Weber N.D."/>
            <person name="Virtaneva K."/>
            <person name="Barbian K."/>
            <person name="Babar A."/>
            <person name="Rosenke K."/>
        </authorList>
    </citation>
    <scope>NUCLEOTIDE SEQUENCE [LARGE SCALE GENOMIC DNA]</scope>
    <source>
        <strain evidence="2">CBS 101.48</strain>
    </source>
</reference>
<name>A0A163KBL6_ABSGL</name>
<accession>A0A163KBL6</accession>